<gene>
    <name evidence="4" type="ORF">KVT40_002800</name>
</gene>
<dbReference type="SMART" id="SM00754">
    <property type="entry name" value="CHRD"/>
    <property type="match status" value="1"/>
</dbReference>
<name>A0A8K0PE82_9PEZI</name>
<reference evidence="4" key="1">
    <citation type="submission" date="2021-07" db="EMBL/GenBank/DDBJ databases">
        <title>Elsinoe batatas strain:CRI-CJ2 Genome sequencing and assembly.</title>
        <authorList>
            <person name="Huang L."/>
        </authorList>
    </citation>
    <scope>NUCLEOTIDE SEQUENCE</scope>
    <source>
        <strain evidence="4">CRI-CJ2</strain>
    </source>
</reference>
<keyword evidence="2" id="KW-0732">Signal</keyword>
<evidence type="ECO:0000256" key="1">
    <source>
        <dbReference type="SAM" id="MobiDB-lite"/>
    </source>
</evidence>
<dbReference type="OrthoDB" id="3554264at2759"/>
<evidence type="ECO:0000259" key="3">
    <source>
        <dbReference type="SMART" id="SM00754"/>
    </source>
</evidence>
<evidence type="ECO:0000313" key="4">
    <source>
        <dbReference type="EMBL" id="KAG8628935.1"/>
    </source>
</evidence>
<sequence length="244" mass="25149">MKFTAATLASLAAVAAALPADIDYTPKGGWGSVDYSKVDWSKVDWNKIDWTKVAYPPGTGANLPAYPPSTGQNLPSYPPASGSGSAAPGVGSPFTFTSYYEVKATPEQVVNGTTPTGGLAGASGLYKLAFNSAENVVCYNITLYNFNDNYVSPAVTATHIHEAARAASGPPRIAFPNPVDIGGGLRRSIGCIQGPFRTGINDTVTGIDTGSGFTVSKIEANPAGFFADVHSSRAVPGAVRGQLA</sequence>
<feature type="signal peptide" evidence="2">
    <location>
        <begin position="1"/>
        <end position="17"/>
    </location>
</feature>
<protein>
    <recommendedName>
        <fullName evidence="3">CHRD domain-containing protein</fullName>
    </recommendedName>
</protein>
<comment type="caution">
    <text evidence="4">The sequence shown here is derived from an EMBL/GenBank/DDBJ whole genome shotgun (WGS) entry which is preliminary data.</text>
</comment>
<feature type="chain" id="PRO_5035457307" description="CHRD domain-containing protein" evidence="2">
    <location>
        <begin position="18"/>
        <end position="244"/>
    </location>
</feature>
<organism evidence="4 5">
    <name type="scientific">Elsinoe batatas</name>
    <dbReference type="NCBI Taxonomy" id="2601811"/>
    <lineage>
        <taxon>Eukaryota</taxon>
        <taxon>Fungi</taxon>
        <taxon>Dikarya</taxon>
        <taxon>Ascomycota</taxon>
        <taxon>Pezizomycotina</taxon>
        <taxon>Dothideomycetes</taxon>
        <taxon>Dothideomycetidae</taxon>
        <taxon>Myriangiales</taxon>
        <taxon>Elsinoaceae</taxon>
        <taxon>Elsinoe</taxon>
    </lineage>
</organism>
<evidence type="ECO:0000256" key="2">
    <source>
        <dbReference type="SAM" id="SignalP"/>
    </source>
</evidence>
<evidence type="ECO:0000313" key="5">
    <source>
        <dbReference type="Proteomes" id="UP000809789"/>
    </source>
</evidence>
<feature type="region of interest" description="Disordered" evidence="1">
    <location>
        <begin position="64"/>
        <end position="84"/>
    </location>
</feature>
<dbReference type="InterPro" id="IPR010895">
    <property type="entry name" value="CHRD"/>
</dbReference>
<dbReference type="Pfam" id="PF07452">
    <property type="entry name" value="CHRD"/>
    <property type="match status" value="1"/>
</dbReference>
<dbReference type="Proteomes" id="UP000809789">
    <property type="component" value="Unassembled WGS sequence"/>
</dbReference>
<accession>A0A8K0PE82</accession>
<dbReference type="AlphaFoldDB" id="A0A8K0PE82"/>
<dbReference type="EMBL" id="JAESVG020000003">
    <property type="protein sequence ID" value="KAG8628935.1"/>
    <property type="molecule type" value="Genomic_DNA"/>
</dbReference>
<feature type="domain" description="CHRD" evidence="3">
    <location>
        <begin position="98"/>
        <end position="244"/>
    </location>
</feature>
<keyword evidence="5" id="KW-1185">Reference proteome</keyword>
<proteinExistence type="predicted"/>